<name>A0A0K1PJW6_9BACT</name>
<sequence>MGAASYFDDMAKAKSQAGGQYVKGEGKFLVTIQRIFVHEGHKGRFFICEFSVDESTSPLDPAGSTRSWSAPLLGERAKYSFGDIKNLIFAVTGHHPKDVADPDLNPELHNEATRLVMAAVDPAYAKKNDLDATILIGEQVQLETNLKATRPKPGQTQGGTFTVHSWSPASAGEAVA</sequence>
<reference evidence="2 3" key="1">
    <citation type="submission" date="2015-08" db="EMBL/GenBank/DDBJ databases">
        <authorList>
            <person name="Babu N.S."/>
            <person name="Beckwith C.J."/>
            <person name="Beseler K.G."/>
            <person name="Brison A."/>
            <person name="Carone J.V."/>
            <person name="Caskin T.P."/>
            <person name="Diamond M."/>
            <person name="Durham M.E."/>
            <person name="Foxe J.M."/>
            <person name="Go M."/>
            <person name="Henderson B.A."/>
            <person name="Jones I.B."/>
            <person name="McGettigan J.A."/>
            <person name="Micheletti S.J."/>
            <person name="Nasrallah M.E."/>
            <person name="Ortiz D."/>
            <person name="Piller C.R."/>
            <person name="Privatt S.R."/>
            <person name="Schneider S.L."/>
            <person name="Sharp S."/>
            <person name="Smith T.C."/>
            <person name="Stanton J.D."/>
            <person name="Ullery H.E."/>
            <person name="Wilson R.J."/>
            <person name="Serrano M.G."/>
            <person name="Buck G."/>
            <person name="Lee V."/>
            <person name="Wang Y."/>
            <person name="Carvalho R."/>
            <person name="Voegtly L."/>
            <person name="Shi R."/>
            <person name="Duckworth R."/>
            <person name="Johnson A."/>
            <person name="Loviza R."/>
            <person name="Walstead R."/>
            <person name="Shah Z."/>
            <person name="Kiflezghi M."/>
            <person name="Wade K."/>
            <person name="Ball S.L."/>
            <person name="Bradley K.W."/>
            <person name="Asai D.J."/>
            <person name="Bowman C.A."/>
            <person name="Russell D.A."/>
            <person name="Pope W.H."/>
            <person name="Jacobs-Sera D."/>
            <person name="Hendrix R.W."/>
            <person name="Hatfull G.F."/>
        </authorList>
    </citation>
    <scope>NUCLEOTIDE SEQUENCE [LARGE SCALE GENOMIC DNA]</scope>
    <source>
        <strain evidence="2 3">DSM 27648</strain>
    </source>
</reference>
<protein>
    <submittedName>
        <fullName evidence="2">Uncharacterized protein</fullName>
    </submittedName>
</protein>
<organism evidence="2 3">
    <name type="scientific">Labilithrix luteola</name>
    <dbReference type="NCBI Taxonomy" id="1391654"/>
    <lineage>
        <taxon>Bacteria</taxon>
        <taxon>Pseudomonadati</taxon>
        <taxon>Myxococcota</taxon>
        <taxon>Polyangia</taxon>
        <taxon>Polyangiales</taxon>
        <taxon>Labilitrichaceae</taxon>
        <taxon>Labilithrix</taxon>
    </lineage>
</organism>
<keyword evidence="3" id="KW-1185">Reference proteome</keyword>
<feature type="compositionally biased region" description="Polar residues" evidence="1">
    <location>
        <begin position="154"/>
        <end position="168"/>
    </location>
</feature>
<dbReference type="STRING" id="1391654.AKJ09_00068"/>
<feature type="region of interest" description="Disordered" evidence="1">
    <location>
        <begin position="149"/>
        <end position="176"/>
    </location>
</feature>
<dbReference type="AlphaFoldDB" id="A0A0K1PJW6"/>
<dbReference type="EMBL" id="CP012333">
    <property type="protein sequence ID" value="AKU93404.1"/>
    <property type="molecule type" value="Genomic_DNA"/>
</dbReference>
<accession>A0A0K1PJW6</accession>
<dbReference type="KEGG" id="llu:AKJ09_00068"/>
<dbReference type="Proteomes" id="UP000064967">
    <property type="component" value="Chromosome"/>
</dbReference>
<evidence type="ECO:0000313" key="3">
    <source>
        <dbReference type="Proteomes" id="UP000064967"/>
    </source>
</evidence>
<evidence type="ECO:0000313" key="2">
    <source>
        <dbReference type="EMBL" id="AKU93404.1"/>
    </source>
</evidence>
<proteinExistence type="predicted"/>
<evidence type="ECO:0000256" key="1">
    <source>
        <dbReference type="SAM" id="MobiDB-lite"/>
    </source>
</evidence>
<gene>
    <name evidence="2" type="ORF">AKJ09_00068</name>
</gene>